<name>A0ABQ7KML1_BRACM</name>
<dbReference type="Proteomes" id="UP000823674">
    <property type="component" value="Unassembled WGS sequence"/>
</dbReference>
<gene>
    <name evidence="1" type="primary">SC133g500030.1_BraROA</name>
    <name evidence="1" type="ORF">IGI04_042312</name>
</gene>
<evidence type="ECO:0000313" key="2">
    <source>
        <dbReference type="Proteomes" id="UP000823674"/>
    </source>
</evidence>
<accession>A0ABQ7KML1</accession>
<comment type="caution">
    <text evidence="1">The sequence shown here is derived from an EMBL/GenBank/DDBJ whole genome shotgun (WGS) entry which is preliminary data.</text>
</comment>
<organism evidence="1 2">
    <name type="scientific">Brassica rapa subsp. trilocularis</name>
    <dbReference type="NCBI Taxonomy" id="1813537"/>
    <lineage>
        <taxon>Eukaryota</taxon>
        <taxon>Viridiplantae</taxon>
        <taxon>Streptophyta</taxon>
        <taxon>Embryophyta</taxon>
        <taxon>Tracheophyta</taxon>
        <taxon>Spermatophyta</taxon>
        <taxon>Magnoliopsida</taxon>
        <taxon>eudicotyledons</taxon>
        <taxon>Gunneridae</taxon>
        <taxon>Pentapetalae</taxon>
        <taxon>rosids</taxon>
        <taxon>malvids</taxon>
        <taxon>Brassicales</taxon>
        <taxon>Brassicaceae</taxon>
        <taxon>Brassiceae</taxon>
        <taxon>Brassica</taxon>
    </lineage>
</organism>
<evidence type="ECO:0000313" key="1">
    <source>
        <dbReference type="EMBL" id="KAG5374361.1"/>
    </source>
</evidence>
<sequence>MAPSSDGCNGLLGSLGSSLNSPPQAWIDYKSKLASELQGNFSPVAHYHSFLNSPLLHTMAKSSSFNSDGCKDKTQVHWIQLIIFSNHTLSSGFSINTHHTNQAITQHKLIIKKVLRIAYTRNQVGSLSLQRQSGHDMVGFKSLGRHPTPSPSVHGLLLVSLTQRPLLSSYFKPASLSFIFLVSGCDKLLDKELWLEVHDASPSSSASKETLSIRFMVVAPFSLQQETACPRPELANHTQGSSHWLFASTKHLLDSL</sequence>
<proteinExistence type="predicted"/>
<dbReference type="EMBL" id="JADBGQ010000023">
    <property type="protein sequence ID" value="KAG5374361.1"/>
    <property type="molecule type" value="Genomic_DNA"/>
</dbReference>
<reference evidence="1 2" key="1">
    <citation type="submission" date="2021-03" db="EMBL/GenBank/DDBJ databases">
        <authorList>
            <person name="King G.J."/>
            <person name="Bancroft I."/>
            <person name="Baten A."/>
            <person name="Bloomfield J."/>
            <person name="Borpatragohain P."/>
            <person name="He Z."/>
            <person name="Irish N."/>
            <person name="Irwin J."/>
            <person name="Liu K."/>
            <person name="Mauleon R.P."/>
            <person name="Moore J."/>
            <person name="Morris R."/>
            <person name="Ostergaard L."/>
            <person name="Wang B."/>
            <person name="Wells R."/>
        </authorList>
    </citation>
    <scope>NUCLEOTIDE SEQUENCE [LARGE SCALE GENOMIC DNA]</scope>
    <source>
        <strain evidence="1">R-o-18</strain>
        <tissue evidence="1">Leaf</tissue>
    </source>
</reference>
<protein>
    <recommendedName>
        <fullName evidence="3">Growth-regulating factor</fullName>
    </recommendedName>
</protein>
<keyword evidence="2" id="KW-1185">Reference proteome</keyword>
<evidence type="ECO:0008006" key="3">
    <source>
        <dbReference type="Google" id="ProtNLM"/>
    </source>
</evidence>